<feature type="non-terminal residue" evidence="2">
    <location>
        <position position="167"/>
    </location>
</feature>
<reference evidence="3" key="1">
    <citation type="submission" date="2017-03" db="EMBL/GenBank/DDBJ databases">
        <title>Phytopthora megakarya and P. palmivora, two closely related causual agents of cacao black pod achieved similar genome size and gene model numbers by different mechanisms.</title>
        <authorList>
            <person name="Ali S."/>
            <person name="Shao J."/>
            <person name="Larry D.J."/>
            <person name="Kronmiller B."/>
            <person name="Shen D."/>
            <person name="Strem M.D."/>
            <person name="Melnick R.L."/>
            <person name="Guiltinan M.J."/>
            <person name="Tyler B.M."/>
            <person name="Meinhardt L.W."/>
            <person name="Bailey B.A."/>
        </authorList>
    </citation>
    <scope>NUCLEOTIDE SEQUENCE [LARGE SCALE GENOMIC DNA]</scope>
    <source>
        <strain evidence="3">zdho120</strain>
    </source>
</reference>
<evidence type="ECO:0000313" key="2">
    <source>
        <dbReference type="EMBL" id="OWY90533.1"/>
    </source>
</evidence>
<dbReference type="AlphaFoldDB" id="A0A225UC04"/>
<evidence type="ECO:0000313" key="3">
    <source>
        <dbReference type="Proteomes" id="UP000198211"/>
    </source>
</evidence>
<accession>A0A225UC04</accession>
<sequence length="167" mass="18758">MSGGKTSKAAQHLNKAHGIGSDKTASERTRDKELAVLRRSPLYRDDPGRAYVLLETLRIVNNNLPFCIGEYDESLLLRDFMLKEEARVALNAKIIRHAGVELYDATKRQVGVMLAENRIGTTKSFSIVADFWSAPTMNTKFLGLRLYLVNSSFQFKSVLLGIRHFAP</sequence>
<name>A0A225UC04_9STRA</name>
<gene>
    <name evidence="2" type="ORF">PHMEG_00041305</name>
</gene>
<feature type="region of interest" description="Disordered" evidence="1">
    <location>
        <begin position="1"/>
        <end position="31"/>
    </location>
</feature>
<evidence type="ECO:0000256" key="1">
    <source>
        <dbReference type="SAM" id="MobiDB-lite"/>
    </source>
</evidence>
<dbReference type="OrthoDB" id="162805at2759"/>
<dbReference type="EMBL" id="NBNE01022674">
    <property type="protein sequence ID" value="OWY90533.1"/>
    <property type="molecule type" value="Genomic_DNA"/>
</dbReference>
<protein>
    <submittedName>
        <fullName evidence="2">Uncharacterized protein</fullName>
    </submittedName>
</protein>
<dbReference type="Proteomes" id="UP000198211">
    <property type="component" value="Unassembled WGS sequence"/>
</dbReference>
<keyword evidence="3" id="KW-1185">Reference proteome</keyword>
<comment type="caution">
    <text evidence="2">The sequence shown here is derived from an EMBL/GenBank/DDBJ whole genome shotgun (WGS) entry which is preliminary data.</text>
</comment>
<organism evidence="2 3">
    <name type="scientific">Phytophthora megakarya</name>
    <dbReference type="NCBI Taxonomy" id="4795"/>
    <lineage>
        <taxon>Eukaryota</taxon>
        <taxon>Sar</taxon>
        <taxon>Stramenopiles</taxon>
        <taxon>Oomycota</taxon>
        <taxon>Peronosporomycetes</taxon>
        <taxon>Peronosporales</taxon>
        <taxon>Peronosporaceae</taxon>
        <taxon>Phytophthora</taxon>
    </lineage>
</organism>
<proteinExistence type="predicted"/>